<evidence type="ECO:0000256" key="1">
    <source>
        <dbReference type="SAM" id="MobiDB-lite"/>
    </source>
</evidence>
<reference evidence="2 3" key="1">
    <citation type="journal article" date="2013" name="BMC Genomics">
        <title>Reconstruction of the lipid metabolism for the microalga Monoraphidium neglectum from its genome sequence reveals characteristics suitable for biofuel production.</title>
        <authorList>
            <person name="Bogen C."/>
            <person name="Al-Dilaimi A."/>
            <person name="Albersmeier A."/>
            <person name="Wichmann J."/>
            <person name="Grundmann M."/>
            <person name="Rupp O."/>
            <person name="Lauersen K.J."/>
            <person name="Blifernez-Klassen O."/>
            <person name="Kalinowski J."/>
            <person name="Goesmann A."/>
            <person name="Mussgnug J.H."/>
            <person name="Kruse O."/>
        </authorList>
    </citation>
    <scope>NUCLEOTIDE SEQUENCE [LARGE SCALE GENOMIC DNA]</scope>
    <source>
        <strain evidence="2 3">SAG 48.87</strain>
    </source>
</reference>
<feature type="region of interest" description="Disordered" evidence="1">
    <location>
        <begin position="365"/>
        <end position="403"/>
    </location>
</feature>
<feature type="compositionally biased region" description="Basic and acidic residues" evidence="1">
    <location>
        <begin position="368"/>
        <end position="383"/>
    </location>
</feature>
<feature type="region of interest" description="Disordered" evidence="1">
    <location>
        <begin position="622"/>
        <end position="643"/>
    </location>
</feature>
<dbReference type="OrthoDB" id="10635908at2759"/>
<dbReference type="KEGG" id="mng:MNEG_5033"/>
<proteinExistence type="predicted"/>
<feature type="compositionally biased region" description="Pro residues" evidence="1">
    <location>
        <begin position="628"/>
        <end position="643"/>
    </location>
</feature>
<dbReference type="AlphaFoldDB" id="A0A0D2L7T6"/>
<organism evidence="2 3">
    <name type="scientific">Monoraphidium neglectum</name>
    <dbReference type="NCBI Taxonomy" id="145388"/>
    <lineage>
        <taxon>Eukaryota</taxon>
        <taxon>Viridiplantae</taxon>
        <taxon>Chlorophyta</taxon>
        <taxon>core chlorophytes</taxon>
        <taxon>Chlorophyceae</taxon>
        <taxon>CS clade</taxon>
        <taxon>Sphaeropleales</taxon>
        <taxon>Selenastraceae</taxon>
        <taxon>Monoraphidium</taxon>
    </lineage>
</organism>
<dbReference type="GeneID" id="25737910"/>
<dbReference type="RefSeq" id="XP_013901943.1">
    <property type="nucleotide sequence ID" value="XM_014046489.1"/>
</dbReference>
<evidence type="ECO:0000313" key="3">
    <source>
        <dbReference type="Proteomes" id="UP000054498"/>
    </source>
</evidence>
<gene>
    <name evidence="2" type="ORF">MNEG_5033</name>
</gene>
<sequence length="657" mass="66625">MEAARYLRTSSLARKFASDFPDEPHVPLQLPPDQAAAFEGHVRPLLDLAEGGSPRVADAALVRAVGKLLALLERDPAQYGLLRGVADYVQCTFAQCVLDTAAAWACDPDRAAFLRGLRAASPTAADSALLLELRRRLVAAGVGDLSTPLVRSLRAPAAPLEPVTEGGAGGEEGLEAAAVLPFSLLAAAARGEGFCLSGGRVAWPALRRALAAASGRYLEPVLGEVGEGRARIVVTAHRTGSGGGAAADSAAAPESGADVGAASRWFDLAVVGAGDLEAAAKGVEDCVREVLTRHKMRHVDAPLADAAGRPHPPLLLLTQRALVALLPEPVRGGGSSTGAGVRDVGFRLRLQTYRDVEELLLQIPTPADHPDGLSESDHARDRQAATLLSEPPPSPADEWGEGAAFDGDDAFVLPLGARALATGRAPIDPGRLRAAADATAAALGEGEGAEGAAEGAARAAAVALVRALALQGWEPEMLLPRPAGHQELRAAGGVLGDLLCASDTAAGAAGAAPGASASGAAPEAGIWAGRAAWERADVPPERAAAALVSATDGLALGPEALRAALSGAAGGAGGDAASAAGAAARARELRSALQRGHGWLWHEVDEAGGSGALPQDFASTLRQRLRPPRAPAPPEPVVLPPEDPTAGALWFYGGLSA</sequence>
<keyword evidence="3" id="KW-1185">Reference proteome</keyword>
<accession>A0A0D2L7T6</accession>
<dbReference type="EMBL" id="KK100949">
    <property type="protein sequence ID" value="KIZ02924.1"/>
    <property type="molecule type" value="Genomic_DNA"/>
</dbReference>
<protein>
    <submittedName>
        <fullName evidence="2">Uncharacterized protein</fullName>
    </submittedName>
</protein>
<evidence type="ECO:0000313" key="2">
    <source>
        <dbReference type="EMBL" id="KIZ02924.1"/>
    </source>
</evidence>
<name>A0A0D2L7T6_9CHLO</name>
<dbReference type="Proteomes" id="UP000054498">
    <property type="component" value="Unassembled WGS sequence"/>
</dbReference>